<keyword evidence="3" id="KW-1185">Reference proteome</keyword>
<evidence type="ECO:0000259" key="1">
    <source>
        <dbReference type="PROSITE" id="PS50848"/>
    </source>
</evidence>
<dbReference type="GO" id="GO:0005789">
    <property type="term" value="C:endoplasmic reticulum membrane"/>
    <property type="evidence" value="ECO:0007669"/>
    <property type="project" value="TreeGrafter"/>
</dbReference>
<dbReference type="Pfam" id="PF01852">
    <property type="entry name" value="START"/>
    <property type="match status" value="1"/>
</dbReference>
<sequence length="216" mass="24676">MFVVFYIQNSYRQRYQENCKAQLDGGISRAEALFSSLDSDSKEGWKMETESAPLETKIYSKKEAEGKLFALQAEVECSPDVFLKDYWDGFCDVPKWNPSIAFSQLVVKLTDQMDIAYYRNKDVFAVKARDFVLVRGYKKLDNGVSITVAKSIELDRLPVKKECVRGELMLGAGRFSPKKDNPNVTVIDYLLSIDLKGLLPKLIVNTVCYLFPVQYF</sequence>
<feature type="domain" description="START" evidence="1">
    <location>
        <begin position="41"/>
        <end position="216"/>
    </location>
</feature>
<organism evidence="4">
    <name type="scientific">Enterobius vermicularis</name>
    <name type="common">Human pinworm</name>
    <dbReference type="NCBI Taxonomy" id="51028"/>
    <lineage>
        <taxon>Eukaryota</taxon>
        <taxon>Metazoa</taxon>
        <taxon>Ecdysozoa</taxon>
        <taxon>Nematoda</taxon>
        <taxon>Chromadorea</taxon>
        <taxon>Rhabditida</taxon>
        <taxon>Spirurina</taxon>
        <taxon>Oxyuridomorpha</taxon>
        <taxon>Oxyuroidea</taxon>
        <taxon>Oxyuridae</taxon>
        <taxon>Enterobius</taxon>
    </lineage>
</organism>
<name>A0A0N4V166_ENTVE</name>
<dbReference type="GO" id="GO:0008289">
    <property type="term" value="F:lipid binding"/>
    <property type="evidence" value="ECO:0007669"/>
    <property type="project" value="InterPro"/>
</dbReference>
<dbReference type="EMBL" id="UXUI01007585">
    <property type="protein sequence ID" value="VDD88250.1"/>
    <property type="molecule type" value="Genomic_DNA"/>
</dbReference>
<dbReference type="PANTHER" id="PTHR46121">
    <property type="entry name" value="STEROIDOGENIC ACUTE REGULATORY PROTEIN-LIKE"/>
    <property type="match status" value="1"/>
</dbReference>
<dbReference type="CDD" id="cd00177">
    <property type="entry name" value="START"/>
    <property type="match status" value="1"/>
</dbReference>
<dbReference type="OrthoDB" id="74575at2759"/>
<dbReference type="Gene3D" id="3.30.530.20">
    <property type="match status" value="1"/>
</dbReference>
<dbReference type="GO" id="GO:0099044">
    <property type="term" value="P:vesicle tethering to endoplasmic reticulum"/>
    <property type="evidence" value="ECO:0007669"/>
    <property type="project" value="TreeGrafter"/>
</dbReference>
<dbReference type="WBParaSite" id="EVEC_0000368501-mRNA-1">
    <property type="protein sequence ID" value="EVEC_0000368501-mRNA-1"/>
    <property type="gene ID" value="EVEC_0000368501"/>
</dbReference>
<dbReference type="STRING" id="51028.A0A0N4V166"/>
<dbReference type="GO" id="GO:0140284">
    <property type="term" value="C:endoplasmic reticulum-endosome membrane contact site"/>
    <property type="evidence" value="ECO:0007669"/>
    <property type="project" value="TreeGrafter"/>
</dbReference>
<accession>A0A0N4V166</accession>
<reference evidence="2 3" key="2">
    <citation type="submission" date="2018-10" db="EMBL/GenBank/DDBJ databases">
        <authorList>
            <consortium name="Pathogen Informatics"/>
        </authorList>
    </citation>
    <scope>NUCLEOTIDE SEQUENCE [LARGE SCALE GENOMIC DNA]</scope>
</reference>
<dbReference type="InterPro" id="IPR023393">
    <property type="entry name" value="START-like_dom_sf"/>
</dbReference>
<evidence type="ECO:0000313" key="4">
    <source>
        <dbReference type="WBParaSite" id="EVEC_0000368501-mRNA-1"/>
    </source>
</evidence>
<dbReference type="PANTHER" id="PTHR46121:SF3">
    <property type="entry name" value="STEROIDOGENIC ACUTE REGULATORY-LIKE PROTEIN 1"/>
    <property type="match status" value="1"/>
</dbReference>
<evidence type="ECO:0000313" key="3">
    <source>
        <dbReference type="Proteomes" id="UP000274131"/>
    </source>
</evidence>
<dbReference type="GO" id="GO:0005765">
    <property type="term" value="C:lysosomal membrane"/>
    <property type="evidence" value="ECO:0007669"/>
    <property type="project" value="TreeGrafter"/>
</dbReference>
<protein>
    <submittedName>
        <fullName evidence="4">START domain-containing protein</fullName>
    </submittedName>
</protein>
<dbReference type="GO" id="GO:0031902">
    <property type="term" value="C:late endosome membrane"/>
    <property type="evidence" value="ECO:0007669"/>
    <property type="project" value="TreeGrafter"/>
</dbReference>
<dbReference type="Proteomes" id="UP000274131">
    <property type="component" value="Unassembled WGS sequence"/>
</dbReference>
<dbReference type="SUPFAM" id="SSF55961">
    <property type="entry name" value="Bet v1-like"/>
    <property type="match status" value="1"/>
</dbReference>
<reference evidence="4" key="1">
    <citation type="submission" date="2017-02" db="UniProtKB">
        <authorList>
            <consortium name="WormBaseParasite"/>
        </authorList>
    </citation>
    <scope>IDENTIFICATION</scope>
</reference>
<gene>
    <name evidence="2" type="ORF">EVEC_LOCUS3393</name>
</gene>
<dbReference type="InterPro" id="IPR002913">
    <property type="entry name" value="START_lipid-bd_dom"/>
</dbReference>
<evidence type="ECO:0000313" key="2">
    <source>
        <dbReference type="EMBL" id="VDD88250.1"/>
    </source>
</evidence>
<dbReference type="InterPro" id="IPR051869">
    <property type="entry name" value="STARD3"/>
</dbReference>
<dbReference type="PROSITE" id="PS50848">
    <property type="entry name" value="START"/>
    <property type="match status" value="1"/>
</dbReference>
<proteinExistence type="predicted"/>
<dbReference type="AlphaFoldDB" id="A0A0N4V166"/>